<gene>
    <name evidence="1" type="ORF">ACFYXQ_31365</name>
</gene>
<accession>A0ABW6S7L7</accession>
<name>A0ABW6S7L7_9NOCA</name>
<dbReference type="Proteomes" id="UP001601992">
    <property type="component" value="Unassembled WGS sequence"/>
</dbReference>
<dbReference type="RefSeq" id="WP_040823882.1">
    <property type="nucleotide sequence ID" value="NZ_JBIAQY010000013.1"/>
</dbReference>
<proteinExistence type="predicted"/>
<reference evidence="1 2" key="1">
    <citation type="submission" date="2024-10" db="EMBL/GenBank/DDBJ databases">
        <title>The Natural Products Discovery Center: Release of the First 8490 Sequenced Strains for Exploring Actinobacteria Biosynthetic Diversity.</title>
        <authorList>
            <person name="Kalkreuter E."/>
            <person name="Kautsar S.A."/>
            <person name="Yang D."/>
            <person name="Bader C.D."/>
            <person name="Teijaro C.N."/>
            <person name="Fluegel L."/>
            <person name="Davis C.M."/>
            <person name="Simpson J.R."/>
            <person name="Lauterbach L."/>
            <person name="Steele A.D."/>
            <person name="Gui C."/>
            <person name="Meng S."/>
            <person name="Li G."/>
            <person name="Viehrig K."/>
            <person name="Ye F."/>
            <person name="Su P."/>
            <person name="Kiefer A.F."/>
            <person name="Nichols A."/>
            <person name="Cepeda A.J."/>
            <person name="Yan W."/>
            <person name="Fan B."/>
            <person name="Jiang Y."/>
            <person name="Adhikari A."/>
            <person name="Zheng C.-J."/>
            <person name="Schuster L."/>
            <person name="Cowan T.M."/>
            <person name="Smanski M.J."/>
            <person name="Chevrette M.G."/>
            <person name="De Carvalho L.P.S."/>
            <person name="Shen B."/>
        </authorList>
    </citation>
    <scope>NUCLEOTIDE SEQUENCE [LARGE SCALE GENOMIC DNA]</scope>
    <source>
        <strain evidence="1 2">NPDC002593</strain>
    </source>
</reference>
<keyword evidence="2" id="KW-1185">Reference proteome</keyword>
<sequence length="81" mass="8196">MLLPFVVAVQRVIDVPEPEVLVGAVAEMFADAVAVPVGLPGERFAIEQTGTGESRCSSISVYGAAKVGSMSGAMTSPGAES</sequence>
<organism evidence="1 2">
    <name type="scientific">Nocardia jiangxiensis</name>
    <dbReference type="NCBI Taxonomy" id="282685"/>
    <lineage>
        <taxon>Bacteria</taxon>
        <taxon>Bacillati</taxon>
        <taxon>Actinomycetota</taxon>
        <taxon>Actinomycetes</taxon>
        <taxon>Mycobacteriales</taxon>
        <taxon>Nocardiaceae</taxon>
        <taxon>Nocardia</taxon>
    </lineage>
</organism>
<evidence type="ECO:0000313" key="1">
    <source>
        <dbReference type="EMBL" id="MFF3572282.1"/>
    </source>
</evidence>
<protein>
    <submittedName>
        <fullName evidence="1">Uncharacterized protein</fullName>
    </submittedName>
</protein>
<evidence type="ECO:0000313" key="2">
    <source>
        <dbReference type="Proteomes" id="UP001601992"/>
    </source>
</evidence>
<dbReference type="EMBL" id="JBIAQY010000013">
    <property type="protein sequence ID" value="MFF3572282.1"/>
    <property type="molecule type" value="Genomic_DNA"/>
</dbReference>
<comment type="caution">
    <text evidence="1">The sequence shown here is derived from an EMBL/GenBank/DDBJ whole genome shotgun (WGS) entry which is preliminary data.</text>
</comment>